<gene>
    <name evidence="3" type="ORF">D0466_20860</name>
</gene>
<sequence length="288" mass="31679">MKKKIVSIIGAGLLTYSIAAPQAYAESNSLQTDLNYQKIRQQISHPCKPAFDPFKRVQIPGFSKTSAITKSDTDYDVEDEPNDYENNANRISFNRMMLGNLPYYDFDVYALKVTKPGLVLVGGMTESPNIDLIHALFTKDMGNDPSKFKYLGLERDESAGITVMAYRVYKPGTYFIYVADADNQYGYDNNTPEDIYGIMAFWEDITPPAAPKVKKVDDNDKSVKGTAEAGSTVTVKAGSKTLGSSKANSKGAFSVTIKPQKYKTTLTVTAKDKAGNVSKKATVRVAKH</sequence>
<evidence type="ECO:0000313" key="4">
    <source>
        <dbReference type="Proteomes" id="UP000262939"/>
    </source>
</evidence>
<dbReference type="RefSeq" id="WP_117324438.1">
    <property type="nucleotide sequence ID" value="NZ_QVTD01000022.1"/>
</dbReference>
<feature type="chain" id="PRO_5016779441" description="Bacterial Ig domain-containing protein" evidence="1">
    <location>
        <begin position="26"/>
        <end position="288"/>
    </location>
</feature>
<accession>A0A372L7S4</accession>
<comment type="caution">
    <text evidence="3">The sequence shown here is derived from an EMBL/GenBank/DDBJ whole genome shotgun (WGS) entry which is preliminary data.</text>
</comment>
<dbReference type="EMBL" id="QVTD01000022">
    <property type="protein sequence ID" value="RFU60803.1"/>
    <property type="molecule type" value="Genomic_DNA"/>
</dbReference>
<feature type="signal peptide" evidence="1">
    <location>
        <begin position="1"/>
        <end position="25"/>
    </location>
</feature>
<dbReference type="InterPro" id="IPR041498">
    <property type="entry name" value="Big_6"/>
</dbReference>
<organism evidence="3 4">
    <name type="scientific">Peribacillus glennii</name>
    <dbReference type="NCBI Taxonomy" id="2303991"/>
    <lineage>
        <taxon>Bacteria</taxon>
        <taxon>Bacillati</taxon>
        <taxon>Bacillota</taxon>
        <taxon>Bacilli</taxon>
        <taxon>Bacillales</taxon>
        <taxon>Bacillaceae</taxon>
        <taxon>Peribacillus</taxon>
    </lineage>
</organism>
<keyword evidence="4" id="KW-1185">Reference proteome</keyword>
<evidence type="ECO:0000256" key="1">
    <source>
        <dbReference type="SAM" id="SignalP"/>
    </source>
</evidence>
<evidence type="ECO:0000313" key="3">
    <source>
        <dbReference type="EMBL" id="RFU60803.1"/>
    </source>
</evidence>
<keyword evidence="1" id="KW-0732">Signal</keyword>
<dbReference type="Pfam" id="PF17936">
    <property type="entry name" value="Big_6"/>
    <property type="match status" value="1"/>
</dbReference>
<dbReference type="Gene3D" id="2.60.120.380">
    <property type="match status" value="1"/>
</dbReference>
<dbReference type="InterPro" id="IPR013783">
    <property type="entry name" value="Ig-like_fold"/>
</dbReference>
<feature type="domain" description="Bacterial Ig" evidence="2">
    <location>
        <begin position="208"/>
        <end position="285"/>
    </location>
</feature>
<dbReference type="AlphaFoldDB" id="A0A372L7S4"/>
<dbReference type="Gene3D" id="2.60.40.10">
    <property type="entry name" value="Immunoglobulins"/>
    <property type="match status" value="1"/>
</dbReference>
<proteinExistence type="predicted"/>
<dbReference type="Proteomes" id="UP000262939">
    <property type="component" value="Unassembled WGS sequence"/>
</dbReference>
<evidence type="ECO:0000259" key="2">
    <source>
        <dbReference type="Pfam" id="PF17936"/>
    </source>
</evidence>
<protein>
    <recommendedName>
        <fullName evidence="2">Bacterial Ig domain-containing protein</fullName>
    </recommendedName>
</protein>
<name>A0A372L7S4_9BACI</name>
<reference evidence="3 4" key="1">
    <citation type="submission" date="2018-08" db="EMBL/GenBank/DDBJ databases">
        <title>Bacillus chawlae sp. nov., Bacillus glennii sp. nov., and Bacillus saganii sp. nov. Isolated from the Vehicle Assembly Building at Kennedy Space Center where the Viking Spacecraft were Assembled.</title>
        <authorList>
            <person name="Seuylemezian A."/>
            <person name="Vaishampayan P."/>
        </authorList>
    </citation>
    <scope>NUCLEOTIDE SEQUENCE [LARGE SCALE GENOMIC DNA]</scope>
    <source>
        <strain evidence="3 4">V44-8</strain>
    </source>
</reference>